<accession>A0A0L7B7W4</accession>
<evidence type="ECO:0000259" key="1">
    <source>
        <dbReference type="Pfam" id="PF01656"/>
    </source>
</evidence>
<dbReference type="EMBL" id="AVQD01000001">
    <property type="protein sequence ID" value="KOA43333.1"/>
    <property type="molecule type" value="Genomic_DNA"/>
</dbReference>
<dbReference type="PANTHER" id="PTHR13696:SF99">
    <property type="entry name" value="COBYRINIC ACID AC-DIAMIDE SYNTHASE"/>
    <property type="match status" value="1"/>
</dbReference>
<dbReference type="PANTHER" id="PTHR13696">
    <property type="entry name" value="P-LOOP CONTAINING NUCLEOSIDE TRIPHOSPHATE HYDROLASE"/>
    <property type="match status" value="1"/>
</dbReference>
<dbReference type="PATRIC" id="fig|1365965.3.peg.30"/>
<sequence length="197" mass="21167">MNTNTKTVAFVNLKGGVGKTTSAIGTAEALTRLGRTVTVRDADPSGAATLWAHKAESAGRPLPFPVEVVNRFTVAAPAEEEWVLIDTPPLQTDLVEAAVDAADLVLLVTTTGPIDLERMLETIRQINKPSSVLLTQTRYGTRSLRHAEEFLAENGLARCQETIPYKEAMRLASDEGRFPSASGYGLIARELSDAFAA</sequence>
<dbReference type="InterPro" id="IPR050678">
    <property type="entry name" value="DNA_Partitioning_ATPase"/>
</dbReference>
<evidence type="ECO:0000313" key="2">
    <source>
        <dbReference type="EMBL" id="KOA43333.1"/>
    </source>
</evidence>
<dbReference type="CDD" id="cd02042">
    <property type="entry name" value="ParAB_family"/>
    <property type="match status" value="1"/>
</dbReference>
<dbReference type="PIRSF" id="PIRSF009320">
    <property type="entry name" value="Nuc_binding_HP_1000"/>
    <property type="match status" value="1"/>
</dbReference>
<dbReference type="AlphaFoldDB" id="A0A0L7B7W4"/>
<dbReference type="InterPro" id="IPR027417">
    <property type="entry name" value="P-loop_NTPase"/>
</dbReference>
<organism evidence="2 3">
    <name type="scientific">Bifidobacterium breve MCC 1128</name>
    <dbReference type="NCBI Taxonomy" id="1365965"/>
    <lineage>
        <taxon>Bacteria</taxon>
        <taxon>Bacillati</taxon>
        <taxon>Actinomycetota</taxon>
        <taxon>Actinomycetes</taxon>
        <taxon>Bifidobacteriales</taxon>
        <taxon>Bifidobacteriaceae</taxon>
        <taxon>Bifidobacterium</taxon>
    </lineage>
</organism>
<reference evidence="2 3" key="1">
    <citation type="journal article" date="2015" name="Int J Genomics">
        <title>Comparative Genomics Revealed Genetic Diversity and Species/Strain-Level Differences in Carbohydrate Metabolism of Three Probiotic Bifidobacterial Species.</title>
        <authorList>
            <person name="Odamaki T."/>
            <person name="Horigome A."/>
            <person name="Sugahara H."/>
            <person name="Hashikura N."/>
            <person name="Minami J."/>
            <person name="Xiao J.Z."/>
            <person name="Abe F."/>
        </authorList>
    </citation>
    <scope>NUCLEOTIDE SEQUENCE [LARGE SCALE GENOMIC DNA]</scope>
    <source>
        <strain evidence="2 3">MCC 1128</strain>
    </source>
</reference>
<proteinExistence type="predicted"/>
<dbReference type="InterPro" id="IPR002586">
    <property type="entry name" value="CobQ/CobB/MinD/ParA_Nub-bd_dom"/>
</dbReference>
<comment type="caution">
    <text evidence="2">The sequence shown here is derived from an EMBL/GenBank/DDBJ whole genome shotgun (WGS) entry which is preliminary data.</text>
</comment>
<dbReference type="Gene3D" id="3.40.50.300">
    <property type="entry name" value="P-loop containing nucleotide triphosphate hydrolases"/>
    <property type="match status" value="1"/>
</dbReference>
<dbReference type="Proteomes" id="UP000037193">
    <property type="component" value="Unassembled WGS sequence"/>
</dbReference>
<evidence type="ECO:0000313" key="3">
    <source>
        <dbReference type="Proteomes" id="UP000037193"/>
    </source>
</evidence>
<name>A0A0L7B7W4_BIFBR</name>
<dbReference type="Pfam" id="PF01656">
    <property type="entry name" value="CbiA"/>
    <property type="match status" value="1"/>
</dbReference>
<protein>
    <recommendedName>
        <fullName evidence="1">CobQ/CobB/MinD/ParA nucleotide binding domain-containing protein</fullName>
    </recommendedName>
</protein>
<dbReference type="SUPFAM" id="SSF52540">
    <property type="entry name" value="P-loop containing nucleoside triphosphate hydrolases"/>
    <property type="match status" value="1"/>
</dbReference>
<gene>
    <name evidence="2" type="ORF">BBM1128_00160</name>
</gene>
<feature type="domain" description="CobQ/CobB/MinD/ParA nucleotide binding" evidence="1">
    <location>
        <begin position="8"/>
        <end position="176"/>
    </location>
</feature>
<dbReference type="RefSeq" id="WP_016462864.1">
    <property type="nucleotide sequence ID" value="NZ_AVQD01000001.1"/>
</dbReference>